<dbReference type="InterPro" id="IPR024011">
    <property type="entry name" value="Biosynth_lucif-like_mOase_dom"/>
</dbReference>
<dbReference type="NCBIfam" id="TIGR04020">
    <property type="entry name" value="seco_metab_LLM"/>
    <property type="match status" value="1"/>
</dbReference>
<feature type="domain" description="Luciferase-like" evidence="1">
    <location>
        <begin position="67"/>
        <end position="383"/>
    </location>
</feature>
<keyword evidence="3" id="KW-1185">Reference proteome</keyword>
<evidence type="ECO:0000313" key="2">
    <source>
        <dbReference type="EMBL" id="WZP09056.1"/>
    </source>
</evidence>
<name>A0ABZ2ZLR2_9BACI</name>
<dbReference type="EMBL" id="CP151651">
    <property type="protein sequence ID" value="WZP09056.1"/>
    <property type="molecule type" value="Genomic_DNA"/>
</dbReference>
<sequence length="420" mass="47431">MSDYQNRLSALTLKQRQLLNKRLKGNELEPLKSSDRAEVLVQSHQENTQNPVQSSFSSQNKLLNRQMDFSIFFFADDAMSNQSDRYNLLIESAKFADTHGFTAVWTPERHFHAFGGLYPNPALLGSALSMVTKHLQIRAGSLVLPLHHPIRVAEDWAVVDNLSKGRAAFALASGWHPDDFALSPDNYLERKNIMFSHLEIVRKLWRGEEIPIQGGGGNKISLKTFPRPVQKELPIWLSSAGNIESFKKAGELGLNILTSLINQTVEELGDKIQVYRKALRENGFDPEAHKVSLMIHTFIGRDLEKVKQEVKEPIFEYLRTNLDLHVSMAKGRSLQVDIEGFTRQDEDSILAFAFERYFAKSSLLGTIDKCEMMVNNLKKIGVDECACLLDFGLDVQRVLDSLELVCELKEICSPQSALLS</sequence>
<organism evidence="2 3">
    <name type="scientific">Cytobacillus pseudoceanisediminis</name>
    <dbReference type="NCBI Taxonomy" id="3051614"/>
    <lineage>
        <taxon>Bacteria</taxon>
        <taxon>Bacillati</taxon>
        <taxon>Bacillota</taxon>
        <taxon>Bacilli</taxon>
        <taxon>Bacillales</taxon>
        <taxon>Bacillaceae</taxon>
        <taxon>Cytobacillus</taxon>
    </lineage>
</organism>
<dbReference type="PANTHER" id="PTHR30137">
    <property type="entry name" value="LUCIFERASE-LIKE MONOOXYGENASE"/>
    <property type="match status" value="1"/>
</dbReference>
<dbReference type="EC" id="1.-.-.-" evidence="2"/>
<reference evidence="2 3" key="1">
    <citation type="submission" date="2024-04" db="EMBL/GenBank/DDBJ databases">
        <title>Screening of coral probiotics and analysis of their probiotic properties.</title>
        <authorList>
            <person name="Wang S."/>
        </authorList>
    </citation>
    <scope>NUCLEOTIDE SEQUENCE [LARGE SCALE GENOMIC DNA]</scope>
    <source>
        <strain evidence="2 3">GXU-Z9</strain>
    </source>
</reference>
<evidence type="ECO:0000313" key="3">
    <source>
        <dbReference type="Proteomes" id="UP001472074"/>
    </source>
</evidence>
<dbReference type="Gene3D" id="3.20.20.30">
    <property type="entry name" value="Luciferase-like domain"/>
    <property type="match status" value="1"/>
</dbReference>
<dbReference type="PANTHER" id="PTHR30137:SF6">
    <property type="entry name" value="LUCIFERASE-LIKE MONOOXYGENASE"/>
    <property type="match status" value="1"/>
</dbReference>
<gene>
    <name evidence="2" type="ORF">AADC60_08010</name>
</gene>
<protein>
    <submittedName>
        <fullName evidence="2">LLM class flavin-dependent oxidoreductase</fullName>
        <ecNumber evidence="2">1.-.-.-</ecNumber>
    </submittedName>
</protein>
<keyword evidence="2" id="KW-0560">Oxidoreductase</keyword>
<dbReference type="RefSeq" id="WP_342026019.1">
    <property type="nucleotide sequence ID" value="NZ_CP151651.1"/>
</dbReference>
<dbReference type="InterPro" id="IPR036661">
    <property type="entry name" value="Luciferase-like_sf"/>
</dbReference>
<dbReference type="Proteomes" id="UP001472074">
    <property type="component" value="Chromosome"/>
</dbReference>
<dbReference type="InterPro" id="IPR050766">
    <property type="entry name" value="Bact_Lucif_Oxidored"/>
</dbReference>
<dbReference type="Pfam" id="PF00296">
    <property type="entry name" value="Bac_luciferase"/>
    <property type="match status" value="1"/>
</dbReference>
<dbReference type="GO" id="GO:0016491">
    <property type="term" value="F:oxidoreductase activity"/>
    <property type="evidence" value="ECO:0007669"/>
    <property type="project" value="UniProtKB-KW"/>
</dbReference>
<proteinExistence type="predicted"/>
<accession>A0ABZ2ZLR2</accession>
<dbReference type="InterPro" id="IPR011251">
    <property type="entry name" value="Luciferase-like_dom"/>
</dbReference>
<dbReference type="SUPFAM" id="SSF51679">
    <property type="entry name" value="Bacterial luciferase-like"/>
    <property type="match status" value="1"/>
</dbReference>
<evidence type="ECO:0000259" key="1">
    <source>
        <dbReference type="Pfam" id="PF00296"/>
    </source>
</evidence>